<dbReference type="EMBL" id="FXTT01000001">
    <property type="protein sequence ID" value="SMP03221.1"/>
    <property type="molecule type" value="Genomic_DNA"/>
</dbReference>
<evidence type="ECO:0000256" key="1">
    <source>
        <dbReference type="ARBA" id="ARBA00022692"/>
    </source>
</evidence>
<evidence type="ECO:0000256" key="3">
    <source>
        <dbReference type="ARBA" id="ARBA00023136"/>
    </source>
</evidence>
<protein>
    <submittedName>
        <fullName evidence="5">Cyanate permease</fullName>
    </submittedName>
</protein>
<feature type="transmembrane region" description="Helical" evidence="4">
    <location>
        <begin position="322"/>
        <end position="340"/>
    </location>
</feature>
<feature type="transmembrane region" description="Helical" evidence="4">
    <location>
        <begin position="346"/>
        <end position="367"/>
    </location>
</feature>
<organism evidence="5 6">
    <name type="scientific">Roseibium denhamense</name>
    <dbReference type="NCBI Taxonomy" id="76305"/>
    <lineage>
        <taxon>Bacteria</taxon>
        <taxon>Pseudomonadati</taxon>
        <taxon>Pseudomonadota</taxon>
        <taxon>Alphaproteobacteria</taxon>
        <taxon>Hyphomicrobiales</taxon>
        <taxon>Stappiaceae</taxon>
        <taxon>Roseibium</taxon>
    </lineage>
</organism>
<keyword evidence="2 4" id="KW-1133">Transmembrane helix</keyword>
<keyword evidence="3 4" id="KW-0472">Membrane</keyword>
<sequence>MVQFGVSETYHDKTALTRKPKSGVEAIPAALSVFVIKKRHIFMTYFTQSAHPAEATGWRSPAVLLMIMAGAMQLSFAAWWNLMNNFAVQELDFTGREIGIQQSIREIPGFLSFLAVYLLLLMREQTLAYLSLLLLGVGVAITGYFPTAIGFYITTLIMSVGFHYYETMAQSLSLQWLPKATAAASMGKIIAVGAFAQLIAYGLIFIGWKTFDLSFTTVFAIAGGLTLVVLAFLMMAYPHFREGVPQHKKLILRKRYWLYYALTFMAGARRQIFTVFAGFLMVERFGYDVHEVAFLFLINGAFNMLIAPKIGQLIVRFGERKALILEYIGLIGVFCTYAFVTDPTLAAALYVIDHAFFAIAIAIKTYFQKIADPADIAPTAGVAFTINHIAAVFIPVIFGIVWLVSPAAVFLAGAGMAAVSLFLSTLIPSNPDEGREVDWWFRKPVAEPAE</sequence>
<keyword evidence="1 4" id="KW-0812">Transmembrane</keyword>
<feature type="transmembrane region" description="Helical" evidence="4">
    <location>
        <begin position="102"/>
        <end position="120"/>
    </location>
</feature>
<reference evidence="5 6" key="1">
    <citation type="submission" date="2017-05" db="EMBL/GenBank/DDBJ databases">
        <authorList>
            <person name="Varghese N."/>
            <person name="Submissions S."/>
        </authorList>
    </citation>
    <scope>NUCLEOTIDE SEQUENCE [LARGE SCALE GENOMIC DNA]</scope>
    <source>
        <strain evidence="5 6">DSM 15949</strain>
    </source>
</reference>
<feature type="transmembrane region" description="Helical" evidence="4">
    <location>
        <begin position="62"/>
        <end position="82"/>
    </location>
</feature>
<accession>A0ABY1N8D6</accession>
<comment type="caution">
    <text evidence="5">The sequence shown here is derived from an EMBL/GenBank/DDBJ whole genome shotgun (WGS) entry which is preliminary data.</text>
</comment>
<evidence type="ECO:0000313" key="5">
    <source>
        <dbReference type="EMBL" id="SMP03221.1"/>
    </source>
</evidence>
<dbReference type="SUPFAM" id="SSF103473">
    <property type="entry name" value="MFS general substrate transporter"/>
    <property type="match status" value="1"/>
</dbReference>
<name>A0ABY1N8D6_9HYPH</name>
<dbReference type="InterPro" id="IPR011701">
    <property type="entry name" value="MFS"/>
</dbReference>
<feature type="transmembrane region" description="Helical" evidence="4">
    <location>
        <begin position="214"/>
        <end position="237"/>
    </location>
</feature>
<proteinExistence type="predicted"/>
<feature type="transmembrane region" description="Helical" evidence="4">
    <location>
        <begin position="189"/>
        <end position="208"/>
    </location>
</feature>
<dbReference type="Proteomes" id="UP001157914">
    <property type="component" value="Unassembled WGS sequence"/>
</dbReference>
<feature type="transmembrane region" description="Helical" evidence="4">
    <location>
        <begin position="379"/>
        <end position="402"/>
    </location>
</feature>
<dbReference type="Gene3D" id="1.20.1250.20">
    <property type="entry name" value="MFS general substrate transporter like domains"/>
    <property type="match status" value="1"/>
</dbReference>
<keyword evidence="6" id="KW-1185">Reference proteome</keyword>
<gene>
    <name evidence="5" type="ORF">SAMN06265374_0525</name>
</gene>
<feature type="transmembrane region" description="Helical" evidence="4">
    <location>
        <begin position="257"/>
        <end position="280"/>
    </location>
</feature>
<feature type="transmembrane region" description="Helical" evidence="4">
    <location>
        <begin position="408"/>
        <end position="427"/>
    </location>
</feature>
<feature type="transmembrane region" description="Helical" evidence="4">
    <location>
        <begin position="127"/>
        <end position="145"/>
    </location>
</feature>
<evidence type="ECO:0000313" key="6">
    <source>
        <dbReference type="Proteomes" id="UP001157914"/>
    </source>
</evidence>
<feature type="transmembrane region" description="Helical" evidence="4">
    <location>
        <begin position="292"/>
        <end position="310"/>
    </location>
</feature>
<feature type="transmembrane region" description="Helical" evidence="4">
    <location>
        <begin position="151"/>
        <end position="168"/>
    </location>
</feature>
<dbReference type="InterPro" id="IPR036259">
    <property type="entry name" value="MFS_trans_sf"/>
</dbReference>
<dbReference type="Pfam" id="PF07690">
    <property type="entry name" value="MFS_1"/>
    <property type="match status" value="1"/>
</dbReference>
<evidence type="ECO:0000256" key="4">
    <source>
        <dbReference type="SAM" id="Phobius"/>
    </source>
</evidence>
<evidence type="ECO:0000256" key="2">
    <source>
        <dbReference type="ARBA" id="ARBA00022989"/>
    </source>
</evidence>